<dbReference type="Proteomes" id="UP000233398">
    <property type="component" value="Unassembled WGS sequence"/>
</dbReference>
<sequence>MLLLDDEELFLDDLVLLSDDLFLFEDLLTVADLSDDRLTVDLFTRSKERVRFEGLLWELYLLEPLLRLKFPCIECSDLFLLRRSL</sequence>
<dbReference type="AlphaFoldDB" id="A0A2N0VLX6"/>
<comment type="caution">
    <text evidence="1">The sequence shown here is derived from an EMBL/GenBank/DDBJ whole genome shotgun (WGS) entry which is preliminary data.</text>
</comment>
<evidence type="ECO:0000313" key="2">
    <source>
        <dbReference type="Proteomes" id="UP000233398"/>
    </source>
</evidence>
<dbReference type="EMBL" id="PISP01000001">
    <property type="protein sequence ID" value="PKD45159.1"/>
    <property type="molecule type" value="Genomic_DNA"/>
</dbReference>
<organism evidence="1 2">
    <name type="scientific">Rhodohalobacter barkolensis</name>
    <dbReference type="NCBI Taxonomy" id="2053187"/>
    <lineage>
        <taxon>Bacteria</taxon>
        <taxon>Pseudomonadati</taxon>
        <taxon>Balneolota</taxon>
        <taxon>Balneolia</taxon>
        <taxon>Balneolales</taxon>
        <taxon>Balneolaceae</taxon>
        <taxon>Rhodohalobacter</taxon>
    </lineage>
</organism>
<keyword evidence="2" id="KW-1185">Reference proteome</keyword>
<reference evidence="1 2" key="1">
    <citation type="submission" date="2017-11" db="EMBL/GenBank/DDBJ databases">
        <title>Rhodohalobacter 15182 sp. nov., isolated from a salt lake.</title>
        <authorList>
            <person name="Han S."/>
        </authorList>
    </citation>
    <scope>NUCLEOTIDE SEQUENCE [LARGE SCALE GENOMIC DNA]</scope>
    <source>
        <strain evidence="1 2">15182</strain>
    </source>
</reference>
<accession>A0A2N0VLX6</accession>
<evidence type="ECO:0000313" key="1">
    <source>
        <dbReference type="EMBL" id="PKD45159.1"/>
    </source>
</evidence>
<dbReference type="RefSeq" id="WP_101072672.1">
    <property type="nucleotide sequence ID" value="NZ_PISP01000001.1"/>
</dbReference>
<proteinExistence type="predicted"/>
<gene>
    <name evidence="1" type="ORF">CWD77_06820</name>
</gene>
<protein>
    <submittedName>
        <fullName evidence="1">Uncharacterized protein</fullName>
    </submittedName>
</protein>
<name>A0A2N0VLX6_9BACT</name>